<evidence type="ECO:0000313" key="2">
    <source>
        <dbReference type="EMBL" id="CCB55015.1"/>
    </source>
</evidence>
<dbReference type="PaxDb" id="29760-VIT_12s0035g01600.t01"/>
<proteinExistence type="predicted"/>
<sequence>MRLLYGEGFERGVPSLIESNSPKAIGVAQGEIYKDGKCVATFAFSNIPYLWNLNRNYKKLMQEATNLKATRKYLEIRRFKTKPCIRDWIARASIIERQVERLETKYNNEKKHRWKLFFLANLRLSKEMEVKCQEVCVGLCGA</sequence>
<dbReference type="HOGENOM" id="CLU_1819351_0_0_1"/>
<dbReference type="Proteomes" id="UP000009183">
    <property type="component" value="Chromosome 12"/>
</dbReference>
<name>F6HK12_VITVI</name>
<dbReference type="EMBL" id="FN595990">
    <property type="protein sequence ID" value="CCB55015.1"/>
    <property type="molecule type" value="Genomic_DNA"/>
</dbReference>
<evidence type="ECO:0000256" key="1">
    <source>
        <dbReference type="SAM" id="Coils"/>
    </source>
</evidence>
<reference evidence="3" key="1">
    <citation type="journal article" date="2007" name="Nature">
        <title>The grapevine genome sequence suggests ancestral hexaploidization in major angiosperm phyla.</title>
        <authorList>
            <consortium name="The French-Italian Public Consortium for Grapevine Genome Characterization."/>
            <person name="Jaillon O."/>
            <person name="Aury J.-M."/>
            <person name="Noel B."/>
            <person name="Policriti A."/>
            <person name="Clepet C."/>
            <person name="Casagrande A."/>
            <person name="Choisne N."/>
            <person name="Aubourg S."/>
            <person name="Vitulo N."/>
            <person name="Jubin C."/>
            <person name="Vezzi A."/>
            <person name="Legeai F."/>
            <person name="Hugueney P."/>
            <person name="Dasilva C."/>
            <person name="Horner D."/>
            <person name="Mica E."/>
            <person name="Jublot D."/>
            <person name="Poulain J."/>
            <person name="Bruyere C."/>
            <person name="Billault A."/>
            <person name="Segurens B."/>
            <person name="Gouyvenoux M."/>
            <person name="Ugarte E."/>
            <person name="Cattonaro F."/>
            <person name="Anthouard V."/>
            <person name="Vico V."/>
            <person name="Del Fabbro C."/>
            <person name="Alaux M."/>
            <person name="Di Gaspero G."/>
            <person name="Dumas V."/>
            <person name="Felice N."/>
            <person name="Paillard S."/>
            <person name="Juman I."/>
            <person name="Moroldo M."/>
            <person name="Scalabrin S."/>
            <person name="Canaguier A."/>
            <person name="Le Clainche I."/>
            <person name="Malacrida G."/>
            <person name="Durand E."/>
            <person name="Pesole G."/>
            <person name="Laucou V."/>
            <person name="Chatelet P."/>
            <person name="Merdinoglu D."/>
            <person name="Delledonne M."/>
            <person name="Pezzotti M."/>
            <person name="Lecharny A."/>
            <person name="Scarpelli C."/>
            <person name="Artiguenave F."/>
            <person name="Pe M.E."/>
            <person name="Valle G."/>
            <person name="Morgante M."/>
            <person name="Caboche M."/>
            <person name="Adam-Blondon A.-F."/>
            <person name="Weissenbach J."/>
            <person name="Quetier F."/>
            <person name="Wincker P."/>
        </authorList>
    </citation>
    <scope>NUCLEOTIDE SEQUENCE [LARGE SCALE GENOMIC DNA]</scope>
    <source>
        <strain evidence="3">cv. Pinot noir / PN40024</strain>
    </source>
</reference>
<keyword evidence="1" id="KW-0175">Coiled coil</keyword>
<organism evidence="2 3">
    <name type="scientific">Vitis vinifera</name>
    <name type="common">Grape</name>
    <dbReference type="NCBI Taxonomy" id="29760"/>
    <lineage>
        <taxon>Eukaryota</taxon>
        <taxon>Viridiplantae</taxon>
        <taxon>Streptophyta</taxon>
        <taxon>Embryophyta</taxon>
        <taxon>Tracheophyta</taxon>
        <taxon>Spermatophyta</taxon>
        <taxon>Magnoliopsida</taxon>
        <taxon>eudicotyledons</taxon>
        <taxon>Gunneridae</taxon>
        <taxon>Pentapetalae</taxon>
        <taxon>rosids</taxon>
        <taxon>Vitales</taxon>
        <taxon>Vitaceae</taxon>
        <taxon>Viteae</taxon>
        <taxon>Vitis</taxon>
    </lineage>
</organism>
<accession>F6HK12</accession>
<gene>
    <name evidence="2" type="ordered locus">VIT_12s0035g01600</name>
</gene>
<feature type="coiled-coil region" evidence="1">
    <location>
        <begin position="50"/>
        <end position="112"/>
    </location>
</feature>
<dbReference type="AlphaFoldDB" id="F6HK12"/>
<keyword evidence="3" id="KW-1185">Reference proteome</keyword>
<protein>
    <submittedName>
        <fullName evidence="2">Uncharacterized protein</fullName>
    </submittedName>
</protein>
<dbReference type="InParanoid" id="F6HK12"/>
<evidence type="ECO:0000313" key="3">
    <source>
        <dbReference type="Proteomes" id="UP000009183"/>
    </source>
</evidence>